<protein>
    <submittedName>
        <fullName evidence="1">RNA-directed DNA polymerase, eukaryota, reverse transcriptase zinc-binding domain protein</fullName>
    </submittedName>
</protein>
<dbReference type="PANTHER" id="PTHR36617">
    <property type="entry name" value="PROTEIN, PUTATIVE-RELATED"/>
    <property type="match status" value="1"/>
</dbReference>
<proteinExistence type="predicted"/>
<accession>A0A699IS59</accession>
<dbReference type="EMBL" id="BKCJ010319169">
    <property type="protein sequence ID" value="GEZ75467.1"/>
    <property type="molecule type" value="Genomic_DNA"/>
</dbReference>
<keyword evidence="1" id="KW-0548">Nucleotidyltransferase</keyword>
<evidence type="ECO:0000313" key="1">
    <source>
        <dbReference type="EMBL" id="GEZ75467.1"/>
    </source>
</evidence>
<gene>
    <name evidence="1" type="ORF">Tci_547440</name>
</gene>
<dbReference type="PANTHER" id="PTHR36617:SF15">
    <property type="entry name" value="REVERSE TRANSCRIPTASE ZINC-BINDING DOMAIN-CONTAINING PROTEIN"/>
    <property type="match status" value="1"/>
</dbReference>
<sequence>MFTCTWTKACDFNVTIFVERCQRVADVDTSRVDLNSKKSIWVRWSKVLAFKEKGGLGVSSFYALNRALMFKWVWRFKTQKEMLWSRVIKAIHGVNGRIGSHSKIGYKSIWCDIIREVETVKVHGFDLYNCIHKKIGNGADSCFWDDVWIGDTPLKLRYPRLYALEINKEINVACKMSHGSPSCSFRRKPRSGVEQSQIEGLMELLEGVMLGTYRDR</sequence>
<keyword evidence="1" id="KW-0695">RNA-directed DNA polymerase</keyword>
<keyword evidence="1" id="KW-0808">Transferase</keyword>
<organism evidence="1">
    <name type="scientific">Tanacetum cinerariifolium</name>
    <name type="common">Dalmatian daisy</name>
    <name type="synonym">Chrysanthemum cinerariifolium</name>
    <dbReference type="NCBI Taxonomy" id="118510"/>
    <lineage>
        <taxon>Eukaryota</taxon>
        <taxon>Viridiplantae</taxon>
        <taxon>Streptophyta</taxon>
        <taxon>Embryophyta</taxon>
        <taxon>Tracheophyta</taxon>
        <taxon>Spermatophyta</taxon>
        <taxon>Magnoliopsida</taxon>
        <taxon>eudicotyledons</taxon>
        <taxon>Gunneridae</taxon>
        <taxon>Pentapetalae</taxon>
        <taxon>asterids</taxon>
        <taxon>campanulids</taxon>
        <taxon>Asterales</taxon>
        <taxon>Asteraceae</taxon>
        <taxon>Asteroideae</taxon>
        <taxon>Anthemideae</taxon>
        <taxon>Anthemidinae</taxon>
        <taxon>Tanacetum</taxon>
    </lineage>
</organism>
<dbReference type="AlphaFoldDB" id="A0A699IS59"/>
<comment type="caution">
    <text evidence="1">The sequence shown here is derived from an EMBL/GenBank/DDBJ whole genome shotgun (WGS) entry which is preliminary data.</text>
</comment>
<dbReference type="GO" id="GO:0003964">
    <property type="term" value="F:RNA-directed DNA polymerase activity"/>
    <property type="evidence" value="ECO:0007669"/>
    <property type="project" value="UniProtKB-KW"/>
</dbReference>
<name>A0A699IS59_TANCI</name>
<reference evidence="1" key="1">
    <citation type="journal article" date="2019" name="Sci. Rep.">
        <title>Draft genome of Tanacetum cinerariifolium, the natural source of mosquito coil.</title>
        <authorList>
            <person name="Yamashiro T."/>
            <person name="Shiraishi A."/>
            <person name="Satake H."/>
            <person name="Nakayama K."/>
        </authorList>
    </citation>
    <scope>NUCLEOTIDE SEQUENCE</scope>
</reference>